<feature type="domain" description="YbaK/aminoacyl-tRNA synthetase-associated" evidence="5">
    <location>
        <begin position="39"/>
        <end position="150"/>
    </location>
</feature>
<name>A0A0C2W0C4_9BACL</name>
<dbReference type="InterPro" id="IPR007214">
    <property type="entry name" value="YbaK/aa-tRNA-synth-assoc-dom"/>
</dbReference>
<dbReference type="EC" id="4.2.-.-" evidence="4"/>
<dbReference type="GO" id="GO:0016829">
    <property type="term" value="F:lyase activity"/>
    <property type="evidence" value="ECO:0007669"/>
    <property type="project" value="UniProtKB-KW"/>
</dbReference>
<dbReference type="EMBL" id="JXRP01000009">
    <property type="protein sequence ID" value="KIL49638.1"/>
    <property type="molecule type" value="Genomic_DNA"/>
</dbReference>
<keyword evidence="3 4" id="KW-0456">Lyase</keyword>
<dbReference type="OrthoDB" id="9809296at2"/>
<reference evidence="6 7" key="1">
    <citation type="submission" date="2015-01" db="EMBL/GenBank/DDBJ databases">
        <title>Genome sequencing of Jeotgalibacillus soli.</title>
        <authorList>
            <person name="Goh K.M."/>
            <person name="Chan K.-G."/>
            <person name="Yaakop A.S."/>
            <person name="Ee R."/>
            <person name="Gan H.M."/>
            <person name="Chan C.S."/>
        </authorList>
    </citation>
    <scope>NUCLEOTIDE SEQUENCE [LARGE SCALE GENOMIC DNA]</scope>
    <source>
        <strain evidence="6 7">P9</strain>
    </source>
</reference>
<protein>
    <recommendedName>
        <fullName evidence="4">Cys-tRNA(Pro)/Cys-tRNA(Cys) deacylase</fullName>
        <ecNumber evidence="4">4.2.-.-</ecNumber>
    </recommendedName>
</protein>
<dbReference type="PANTHER" id="PTHR30411">
    <property type="entry name" value="CYTOPLASMIC PROTEIN"/>
    <property type="match status" value="1"/>
</dbReference>
<evidence type="ECO:0000313" key="7">
    <source>
        <dbReference type="Proteomes" id="UP000031938"/>
    </source>
</evidence>
<evidence type="ECO:0000259" key="5">
    <source>
        <dbReference type="Pfam" id="PF04073"/>
    </source>
</evidence>
<dbReference type="PATRIC" id="fig|889306.3.peg.1114"/>
<dbReference type="InterPro" id="IPR004369">
    <property type="entry name" value="Prolyl-tRNA_editing_YbaK/EbsC"/>
</dbReference>
<keyword evidence="2 4" id="KW-0648">Protein biosynthesis</keyword>
<dbReference type="SUPFAM" id="SSF55826">
    <property type="entry name" value="YbaK/ProRS associated domain"/>
    <property type="match status" value="1"/>
</dbReference>
<dbReference type="PIRSF" id="PIRSF006181">
    <property type="entry name" value="EbsC_YbaK"/>
    <property type="match status" value="1"/>
</dbReference>
<dbReference type="CDD" id="cd00002">
    <property type="entry name" value="YbaK_deacylase"/>
    <property type="match status" value="1"/>
</dbReference>
<dbReference type="GO" id="GO:0006412">
    <property type="term" value="P:translation"/>
    <property type="evidence" value="ECO:0007669"/>
    <property type="project" value="UniProtKB-KW"/>
</dbReference>
<dbReference type="InterPro" id="IPR036754">
    <property type="entry name" value="YbaK/aa-tRNA-synt-asso_dom_sf"/>
</dbReference>
<dbReference type="Proteomes" id="UP000031938">
    <property type="component" value="Unassembled WGS sequence"/>
</dbReference>
<dbReference type="Gene3D" id="3.90.960.10">
    <property type="entry name" value="YbaK/aminoacyl-tRNA synthetase-associated domain"/>
    <property type="match status" value="1"/>
</dbReference>
<evidence type="ECO:0000256" key="2">
    <source>
        <dbReference type="ARBA" id="ARBA00022917"/>
    </source>
</evidence>
<sequence>MGKGSKGKTNAMRQLDREKIIYETAEYDVSDGKIDGVSVAAKVNRSVNEVYKTLVTKGTSGGLYVFLIPVHQELSMKKAAALAGEKKIEMLAVKDIQEKTGYIRGGCSPIGMKKSYPTWVAKEAREYETIVVSAGQIGMQIELCVEDLLKITNGEAADLLQ</sequence>
<evidence type="ECO:0000313" key="6">
    <source>
        <dbReference type="EMBL" id="KIL49638.1"/>
    </source>
</evidence>
<evidence type="ECO:0000256" key="3">
    <source>
        <dbReference type="ARBA" id="ARBA00023239"/>
    </source>
</evidence>
<comment type="similarity">
    <text evidence="1 4">Belongs to the prolyl-tRNA editing family. YbaK/EbsC subfamily.</text>
</comment>
<dbReference type="Pfam" id="PF04073">
    <property type="entry name" value="tRNA_edit"/>
    <property type="match status" value="1"/>
</dbReference>
<accession>A0A0C2W0C4</accession>
<dbReference type="STRING" id="889306.KP78_11060"/>
<keyword evidence="7" id="KW-1185">Reference proteome</keyword>
<proteinExistence type="inferred from homology"/>
<organism evidence="6 7">
    <name type="scientific">Jeotgalibacillus soli</name>
    <dbReference type="NCBI Taxonomy" id="889306"/>
    <lineage>
        <taxon>Bacteria</taxon>
        <taxon>Bacillati</taxon>
        <taxon>Bacillota</taxon>
        <taxon>Bacilli</taxon>
        <taxon>Bacillales</taxon>
        <taxon>Caryophanaceae</taxon>
        <taxon>Jeotgalibacillus</taxon>
    </lineage>
</organism>
<gene>
    <name evidence="6" type="ORF">KP78_11060</name>
</gene>
<dbReference type="PANTHER" id="PTHR30411:SF0">
    <property type="entry name" value="CYS-TRNA(PRO)_CYS-TRNA(CYS) DEACYLASE YBAK"/>
    <property type="match status" value="1"/>
</dbReference>
<dbReference type="NCBIfam" id="TIGR00011">
    <property type="entry name" value="YbaK_EbsC"/>
    <property type="match status" value="1"/>
</dbReference>
<dbReference type="GO" id="GO:0002161">
    <property type="term" value="F:aminoacyl-tRNA deacylase activity"/>
    <property type="evidence" value="ECO:0007669"/>
    <property type="project" value="InterPro"/>
</dbReference>
<comment type="caution">
    <text evidence="6">The sequence shown here is derived from an EMBL/GenBank/DDBJ whole genome shotgun (WGS) entry which is preliminary data.</text>
</comment>
<evidence type="ECO:0000256" key="4">
    <source>
        <dbReference type="PIRNR" id="PIRNR006181"/>
    </source>
</evidence>
<dbReference type="RefSeq" id="WP_041086885.1">
    <property type="nucleotide sequence ID" value="NZ_JXRP01000009.1"/>
</dbReference>
<dbReference type="AlphaFoldDB" id="A0A0C2W0C4"/>
<evidence type="ECO:0000256" key="1">
    <source>
        <dbReference type="ARBA" id="ARBA00009798"/>
    </source>
</evidence>